<evidence type="ECO:0000313" key="2">
    <source>
        <dbReference type="EMBL" id="EXJ62820.1"/>
    </source>
</evidence>
<protein>
    <submittedName>
        <fullName evidence="2">Uncharacterized protein</fullName>
    </submittedName>
</protein>
<evidence type="ECO:0000313" key="3">
    <source>
        <dbReference type="Proteomes" id="UP000019473"/>
    </source>
</evidence>
<sequence>MSPHGAAMSSSPHSVDETINHGTPSTNITAFTPEAVSVNKGKGRAVDSACRPVLTLRPGQLKLANLGDESEEDIFLSAPSTKGTQLSPTAEVFTPTLPTVFMKKDAEGQAENNVHAEE</sequence>
<reference evidence="2 3" key="1">
    <citation type="submission" date="2013-03" db="EMBL/GenBank/DDBJ databases">
        <title>The Genome Sequence of Cladophialophora yegresii CBS 114405.</title>
        <authorList>
            <consortium name="The Broad Institute Genomics Platform"/>
            <person name="Cuomo C."/>
            <person name="de Hoog S."/>
            <person name="Gorbushina A."/>
            <person name="Walker B."/>
            <person name="Young S.K."/>
            <person name="Zeng Q."/>
            <person name="Gargeya S."/>
            <person name="Fitzgerald M."/>
            <person name="Haas B."/>
            <person name="Abouelleil A."/>
            <person name="Allen A.W."/>
            <person name="Alvarado L."/>
            <person name="Arachchi H.M."/>
            <person name="Berlin A.M."/>
            <person name="Chapman S.B."/>
            <person name="Gainer-Dewar J."/>
            <person name="Goldberg J."/>
            <person name="Griggs A."/>
            <person name="Gujja S."/>
            <person name="Hansen M."/>
            <person name="Howarth C."/>
            <person name="Imamovic A."/>
            <person name="Ireland A."/>
            <person name="Larimer J."/>
            <person name="McCowan C."/>
            <person name="Murphy C."/>
            <person name="Pearson M."/>
            <person name="Poon T.W."/>
            <person name="Priest M."/>
            <person name="Roberts A."/>
            <person name="Saif S."/>
            <person name="Shea T."/>
            <person name="Sisk P."/>
            <person name="Sykes S."/>
            <person name="Wortman J."/>
            <person name="Nusbaum C."/>
            <person name="Birren B."/>
        </authorList>
    </citation>
    <scope>NUCLEOTIDE SEQUENCE [LARGE SCALE GENOMIC DNA]</scope>
    <source>
        <strain evidence="2 3">CBS 114405</strain>
    </source>
</reference>
<dbReference type="VEuPathDB" id="FungiDB:A1O7_03260"/>
<dbReference type="GeneID" id="19177859"/>
<dbReference type="Proteomes" id="UP000019473">
    <property type="component" value="Unassembled WGS sequence"/>
</dbReference>
<organism evidence="2 3">
    <name type="scientific">Cladophialophora yegresii CBS 114405</name>
    <dbReference type="NCBI Taxonomy" id="1182544"/>
    <lineage>
        <taxon>Eukaryota</taxon>
        <taxon>Fungi</taxon>
        <taxon>Dikarya</taxon>
        <taxon>Ascomycota</taxon>
        <taxon>Pezizomycotina</taxon>
        <taxon>Eurotiomycetes</taxon>
        <taxon>Chaetothyriomycetidae</taxon>
        <taxon>Chaetothyriales</taxon>
        <taxon>Herpotrichiellaceae</taxon>
        <taxon>Cladophialophora</taxon>
    </lineage>
</organism>
<dbReference type="HOGENOM" id="CLU_2072907_0_0_1"/>
<comment type="caution">
    <text evidence="2">The sequence shown here is derived from an EMBL/GenBank/DDBJ whole genome shotgun (WGS) entry which is preliminary data.</text>
</comment>
<accession>W9WCT1</accession>
<name>W9WCT1_9EURO</name>
<proteinExistence type="predicted"/>
<evidence type="ECO:0000256" key="1">
    <source>
        <dbReference type="SAM" id="MobiDB-lite"/>
    </source>
</evidence>
<gene>
    <name evidence="2" type="ORF">A1O7_03260</name>
</gene>
<dbReference type="AlphaFoldDB" id="W9WCT1"/>
<dbReference type="RefSeq" id="XP_007755474.1">
    <property type="nucleotide sequence ID" value="XM_007757284.1"/>
</dbReference>
<dbReference type="STRING" id="1182544.W9WCT1"/>
<keyword evidence="3" id="KW-1185">Reference proteome</keyword>
<dbReference type="EMBL" id="AMGW01000002">
    <property type="protein sequence ID" value="EXJ62820.1"/>
    <property type="molecule type" value="Genomic_DNA"/>
</dbReference>
<feature type="region of interest" description="Disordered" evidence="1">
    <location>
        <begin position="1"/>
        <end position="28"/>
    </location>
</feature>